<dbReference type="SUPFAM" id="SSF53335">
    <property type="entry name" value="S-adenosyl-L-methionine-dependent methyltransferases"/>
    <property type="match status" value="1"/>
</dbReference>
<dbReference type="GO" id="GO:0003886">
    <property type="term" value="F:DNA (cytosine-5-)-methyltransferase activity"/>
    <property type="evidence" value="ECO:0007669"/>
    <property type="project" value="UniProtKB-EC"/>
</dbReference>
<dbReference type="STRING" id="1121449.SAMN02745704_00287"/>
<dbReference type="EMBL" id="FUYC01000001">
    <property type="protein sequence ID" value="SKA72110.1"/>
    <property type="molecule type" value="Genomic_DNA"/>
</dbReference>
<keyword evidence="10" id="KW-1185">Reference proteome</keyword>
<dbReference type="InterPro" id="IPR029063">
    <property type="entry name" value="SAM-dependent_MTases_sf"/>
</dbReference>
<feature type="active site" evidence="7">
    <location>
        <position position="94"/>
    </location>
</feature>
<keyword evidence="2 7" id="KW-0489">Methyltransferase</keyword>
<keyword evidence="4 7" id="KW-0949">S-adenosyl-L-methionine</keyword>
<dbReference type="EC" id="2.1.1.37" evidence="1"/>
<dbReference type="OrthoDB" id="9813719at2"/>
<dbReference type="Gene3D" id="3.40.50.150">
    <property type="entry name" value="Vaccinia Virus protein VP39"/>
    <property type="match status" value="1"/>
</dbReference>
<name>A0A1T4W4B7_9BACT</name>
<gene>
    <name evidence="9" type="ORF">SAMN02745704_00287</name>
</gene>
<dbReference type="GO" id="GO:0003677">
    <property type="term" value="F:DNA binding"/>
    <property type="evidence" value="ECO:0007669"/>
    <property type="project" value="TreeGrafter"/>
</dbReference>
<dbReference type="GO" id="GO:0032259">
    <property type="term" value="P:methylation"/>
    <property type="evidence" value="ECO:0007669"/>
    <property type="project" value="UniProtKB-KW"/>
</dbReference>
<evidence type="ECO:0000256" key="7">
    <source>
        <dbReference type="PROSITE-ProRule" id="PRU01016"/>
    </source>
</evidence>
<reference evidence="9 10" key="1">
    <citation type="submission" date="2017-02" db="EMBL/GenBank/DDBJ databases">
        <authorList>
            <person name="Peterson S.W."/>
        </authorList>
    </citation>
    <scope>NUCLEOTIDE SEQUENCE [LARGE SCALE GENOMIC DNA]</scope>
    <source>
        <strain evidence="9 10">DSM 16080</strain>
    </source>
</reference>
<organism evidence="9 10">
    <name type="scientific">Paucidesulfovibrio gracilis DSM 16080</name>
    <dbReference type="NCBI Taxonomy" id="1121449"/>
    <lineage>
        <taxon>Bacteria</taxon>
        <taxon>Pseudomonadati</taxon>
        <taxon>Thermodesulfobacteriota</taxon>
        <taxon>Desulfovibrionia</taxon>
        <taxon>Desulfovibrionales</taxon>
        <taxon>Desulfovibrionaceae</taxon>
        <taxon>Paucidesulfovibrio</taxon>
    </lineage>
</organism>
<dbReference type="GO" id="GO:0009307">
    <property type="term" value="P:DNA restriction-modification system"/>
    <property type="evidence" value="ECO:0007669"/>
    <property type="project" value="UniProtKB-KW"/>
</dbReference>
<evidence type="ECO:0000256" key="2">
    <source>
        <dbReference type="ARBA" id="ARBA00022603"/>
    </source>
</evidence>
<keyword evidence="3 7" id="KW-0808">Transferase</keyword>
<comment type="similarity">
    <text evidence="7 8">Belongs to the class I-like SAM-binding methyltransferase superfamily. C5-methyltransferase family.</text>
</comment>
<dbReference type="PRINTS" id="PR00105">
    <property type="entry name" value="C5METTRFRASE"/>
</dbReference>
<protein>
    <recommendedName>
        <fullName evidence="1">DNA (cytosine-5-)-methyltransferase</fullName>
        <ecNumber evidence="1">2.1.1.37</ecNumber>
    </recommendedName>
</protein>
<evidence type="ECO:0000256" key="5">
    <source>
        <dbReference type="ARBA" id="ARBA00022747"/>
    </source>
</evidence>
<dbReference type="Gene3D" id="3.90.120.10">
    <property type="entry name" value="DNA Methylase, subunit A, domain 2"/>
    <property type="match status" value="1"/>
</dbReference>
<dbReference type="Pfam" id="PF00145">
    <property type="entry name" value="DNA_methylase"/>
    <property type="match status" value="1"/>
</dbReference>
<dbReference type="PANTHER" id="PTHR10629">
    <property type="entry name" value="CYTOSINE-SPECIFIC METHYLTRANSFERASE"/>
    <property type="match status" value="1"/>
</dbReference>
<evidence type="ECO:0000256" key="3">
    <source>
        <dbReference type="ARBA" id="ARBA00022679"/>
    </source>
</evidence>
<sequence>MTSCHETVDSNEKKLQAVDLFCGCGGMSLGLRQAGFQVMAGIDIEPLAIEAYRANHPDTKAIQADICEVDPHLLMADLGMMKGDLPLLVGCPPCQGFSTMRTLNGARTVEDYGNDLLFEFLRFAEVMQPQAIMLENVPGLAEDARFKLFYEKLGKLGYMGKYDVLNTVDYRVPQRRRRLIYLGALGKEIPFAARNEEEITVRQAIGHLPPAGASGDAIHDIPERRTQRIRELIRLIPRDGGSRTDLPEEYVLECHKKCSGFKDVYGRMAWDSPSPTITSGCFNPSKGRFLHPVEDRAITLREAALLQGFPEDYCFPNTNSKSDIALMIGNALPPPFIAAHARSIRNIL</sequence>
<dbReference type="Proteomes" id="UP000190027">
    <property type="component" value="Unassembled WGS sequence"/>
</dbReference>
<dbReference type="InterPro" id="IPR001525">
    <property type="entry name" value="C5_MeTfrase"/>
</dbReference>
<accession>A0A1T4W4B7</accession>
<keyword evidence="5" id="KW-0680">Restriction system</keyword>
<evidence type="ECO:0000313" key="9">
    <source>
        <dbReference type="EMBL" id="SKA72110.1"/>
    </source>
</evidence>
<evidence type="ECO:0000313" key="10">
    <source>
        <dbReference type="Proteomes" id="UP000190027"/>
    </source>
</evidence>
<proteinExistence type="inferred from homology"/>
<dbReference type="PROSITE" id="PS51679">
    <property type="entry name" value="SAM_MT_C5"/>
    <property type="match status" value="1"/>
</dbReference>
<dbReference type="GO" id="GO:0044027">
    <property type="term" value="P:negative regulation of gene expression via chromosomal CpG island methylation"/>
    <property type="evidence" value="ECO:0007669"/>
    <property type="project" value="TreeGrafter"/>
</dbReference>
<dbReference type="AlphaFoldDB" id="A0A1T4W4B7"/>
<dbReference type="NCBIfam" id="TIGR00675">
    <property type="entry name" value="dcm"/>
    <property type="match status" value="1"/>
</dbReference>
<evidence type="ECO:0000256" key="8">
    <source>
        <dbReference type="RuleBase" id="RU000416"/>
    </source>
</evidence>
<evidence type="ECO:0000256" key="6">
    <source>
        <dbReference type="ARBA" id="ARBA00047422"/>
    </source>
</evidence>
<dbReference type="InterPro" id="IPR050390">
    <property type="entry name" value="C5-Methyltransferase"/>
</dbReference>
<dbReference type="PANTHER" id="PTHR10629:SF52">
    <property type="entry name" value="DNA (CYTOSINE-5)-METHYLTRANSFERASE 1"/>
    <property type="match status" value="1"/>
</dbReference>
<evidence type="ECO:0000256" key="1">
    <source>
        <dbReference type="ARBA" id="ARBA00011975"/>
    </source>
</evidence>
<evidence type="ECO:0000256" key="4">
    <source>
        <dbReference type="ARBA" id="ARBA00022691"/>
    </source>
</evidence>
<comment type="catalytic activity">
    <reaction evidence="6">
        <text>a 2'-deoxycytidine in DNA + S-adenosyl-L-methionine = a 5-methyl-2'-deoxycytidine in DNA + S-adenosyl-L-homocysteine + H(+)</text>
        <dbReference type="Rhea" id="RHEA:13681"/>
        <dbReference type="Rhea" id="RHEA-COMP:11369"/>
        <dbReference type="Rhea" id="RHEA-COMP:11370"/>
        <dbReference type="ChEBI" id="CHEBI:15378"/>
        <dbReference type="ChEBI" id="CHEBI:57856"/>
        <dbReference type="ChEBI" id="CHEBI:59789"/>
        <dbReference type="ChEBI" id="CHEBI:85452"/>
        <dbReference type="ChEBI" id="CHEBI:85454"/>
        <dbReference type="EC" id="2.1.1.37"/>
    </reaction>
</comment>
<dbReference type="RefSeq" id="WP_078715862.1">
    <property type="nucleotide sequence ID" value="NZ_FUYC01000001.1"/>
</dbReference>